<dbReference type="EMBL" id="CAJFCJ010000005">
    <property type="protein sequence ID" value="CAD5114271.1"/>
    <property type="molecule type" value="Genomic_DNA"/>
</dbReference>
<dbReference type="PANTHER" id="PTHR46984:SF1">
    <property type="entry name" value="LEUCINE-RICH REPEAT-CONTAINING PROTEIN 71"/>
    <property type="match status" value="1"/>
</dbReference>
<dbReference type="InterPro" id="IPR001611">
    <property type="entry name" value="Leu-rich_rpt"/>
</dbReference>
<name>A0A7I8VEY2_9ANNE</name>
<dbReference type="SUPFAM" id="SSF52047">
    <property type="entry name" value="RNI-like"/>
    <property type="match status" value="1"/>
</dbReference>
<evidence type="ECO:0000313" key="2">
    <source>
        <dbReference type="EMBL" id="CAD5114271.1"/>
    </source>
</evidence>
<feature type="compositionally biased region" description="Basic and acidic residues" evidence="1">
    <location>
        <begin position="129"/>
        <end position="144"/>
    </location>
</feature>
<dbReference type="SMART" id="SM00368">
    <property type="entry name" value="LRR_RI"/>
    <property type="match status" value="4"/>
</dbReference>
<proteinExistence type="predicted"/>
<feature type="compositionally biased region" description="Acidic residues" evidence="1">
    <location>
        <begin position="152"/>
        <end position="162"/>
    </location>
</feature>
<dbReference type="AlphaFoldDB" id="A0A7I8VEY2"/>
<feature type="region of interest" description="Disordered" evidence="1">
    <location>
        <begin position="109"/>
        <end position="163"/>
    </location>
</feature>
<feature type="region of interest" description="Disordered" evidence="1">
    <location>
        <begin position="371"/>
        <end position="458"/>
    </location>
</feature>
<organism evidence="2 3">
    <name type="scientific">Dimorphilus gyrociliatus</name>
    <dbReference type="NCBI Taxonomy" id="2664684"/>
    <lineage>
        <taxon>Eukaryota</taxon>
        <taxon>Metazoa</taxon>
        <taxon>Spiralia</taxon>
        <taxon>Lophotrochozoa</taxon>
        <taxon>Annelida</taxon>
        <taxon>Polychaeta</taxon>
        <taxon>Polychaeta incertae sedis</taxon>
        <taxon>Dinophilidae</taxon>
        <taxon>Dimorphilus</taxon>
    </lineage>
</organism>
<evidence type="ECO:0000256" key="1">
    <source>
        <dbReference type="SAM" id="MobiDB-lite"/>
    </source>
</evidence>
<gene>
    <name evidence="2" type="ORF">DGYR_LOCUS3132</name>
</gene>
<reference evidence="2 3" key="1">
    <citation type="submission" date="2020-08" db="EMBL/GenBank/DDBJ databases">
        <authorList>
            <person name="Hejnol A."/>
        </authorList>
    </citation>
    <scope>NUCLEOTIDE SEQUENCE [LARGE SCALE GENOMIC DNA]</scope>
</reference>
<feature type="compositionally biased region" description="Basic and acidic residues" evidence="1">
    <location>
        <begin position="394"/>
        <end position="403"/>
    </location>
</feature>
<dbReference type="Proteomes" id="UP000549394">
    <property type="component" value="Unassembled WGS sequence"/>
</dbReference>
<feature type="compositionally biased region" description="Basic and acidic residues" evidence="1">
    <location>
        <begin position="371"/>
        <end position="387"/>
    </location>
</feature>
<accession>A0A7I8VEY2</accession>
<comment type="caution">
    <text evidence="2">The sequence shown here is derived from an EMBL/GenBank/DDBJ whole genome shotgun (WGS) entry which is preliminary data.</text>
</comment>
<feature type="compositionally biased region" description="Basic and acidic residues" evidence="1">
    <location>
        <begin position="412"/>
        <end position="458"/>
    </location>
</feature>
<dbReference type="InterPro" id="IPR032675">
    <property type="entry name" value="LRR_dom_sf"/>
</dbReference>
<dbReference type="InterPro" id="IPR053040">
    <property type="entry name" value="LRR-containing_protein_71"/>
</dbReference>
<keyword evidence="3" id="KW-1185">Reference proteome</keyword>
<protein>
    <submittedName>
        <fullName evidence="2">DgyrCDS3413</fullName>
    </submittedName>
</protein>
<dbReference type="PANTHER" id="PTHR46984">
    <property type="entry name" value="LEUCINE-RICH REPEAT-CONTAINING PROTEIN 71"/>
    <property type="match status" value="1"/>
</dbReference>
<dbReference type="OrthoDB" id="120976at2759"/>
<sequence>MRIERAQHFRSNAMNFLNLDESEQLRGGNNALEEVSMERSKVTVSPRAKFTSLAKRVRMGKKIEKALGKDKNSIQGSVDDADKPPEPYVCKGHFVDDFTELCKRNNMERIPPVILRPKRPPSPNSAPPPEEKHKGSKKDTKRAQQEAQMLETEPEPEVDEFGDPLPKTFLVKNKFEYFKPCIQTEMDHPDKQDTVTSIFIRGWKLDVEMLRILKECWMKLEKLHTINLWNSGLNGQTVETLASFLLDCTNIKILILDNNPVKEQNYDLLLREESNIQQLSLRHCSINDKGAENLAKSLGSLHKTNNKLVSLNLNGNFITDQGASSLARALRLNRCLLSLSLAYNQIGDHGATAFANVISKFELTHEEIVERRKLQSEKSESPVDYRRSPMPNGRRGESRDRPGSVRSQINIDKGDKKKQGGSKGKKEKEKEDDKGKSKGKKDEKTKKAIEKGEISVNF</sequence>
<dbReference type="Gene3D" id="3.80.10.10">
    <property type="entry name" value="Ribonuclease Inhibitor"/>
    <property type="match status" value="1"/>
</dbReference>
<evidence type="ECO:0000313" key="3">
    <source>
        <dbReference type="Proteomes" id="UP000549394"/>
    </source>
</evidence>
<dbReference type="Pfam" id="PF13516">
    <property type="entry name" value="LRR_6"/>
    <property type="match status" value="3"/>
</dbReference>